<dbReference type="GeneID" id="71991547"/>
<dbReference type="SUPFAM" id="SSF81383">
    <property type="entry name" value="F-box domain"/>
    <property type="match status" value="1"/>
</dbReference>
<reference evidence="1" key="1">
    <citation type="submission" date="2021-12" db="EMBL/GenBank/DDBJ databases">
        <authorList>
            <person name="Zaccaron A."/>
            <person name="Stergiopoulos I."/>
        </authorList>
    </citation>
    <scope>NUCLEOTIDE SEQUENCE</scope>
    <source>
        <strain evidence="1">Race5_Kim</strain>
    </source>
</reference>
<keyword evidence="2" id="KW-1185">Reference proteome</keyword>
<dbReference type="EMBL" id="CP090170">
    <property type="protein sequence ID" value="UJO20672.1"/>
    <property type="molecule type" value="Genomic_DNA"/>
</dbReference>
<sequence length="582" mass="65729">MTSTAPAPAPLLCCHHFSPAISPVSTPSDSRRYTMADFDETAVPANPMASLLELSHELLHCIFTEIEPADLAAVSQSCQALHGYIRGNRLLHKDLYVRRYDEPKKLKEEPDWETAVHRLVKMEKVLDSEDREVKRQHLGFVCEEVDRLVETANTTQSMEDGEDGEGSRNVELLREKFADTDNVDAFLCASSLFARAGSDDQEPADTLELRQASAKLHCLYGVPIDVLPSRSFFSIMRNDAGIIRTPTAGPSAAALSTRSQARPLLTHTFARSKVYDLREYTEHTLWGPFMNDGRQRVDWEKVEAVMIVLGFNLRKFTDRSEGRFPMVWKDTWSGASPNSYKSLPRMAGAVKEPDDEMYKIRELALALDAQDPYGVSGSWMRVVCFLDYNDLYAFNFSERIPDEQPRDAIDTEEAIRLIRIKLQVTKIDPPGAGDEDDEGDGLDWSNFTGERLPVVHFRGTSRSLHASWDPNANSRIRGTVRQTPEGEIRWTTFSIFHGEERWRSEGIQVGGLRSARGVLGNWFDKDYDLHGPAGPTAFWKETDELEEEKSSRITWLPYGNNTNVYDDLIELADLLGIDLSDD</sequence>
<evidence type="ECO:0000313" key="1">
    <source>
        <dbReference type="EMBL" id="UJO20672.1"/>
    </source>
</evidence>
<proteinExistence type="predicted"/>
<organism evidence="1 2">
    <name type="scientific">Passalora fulva</name>
    <name type="common">Tomato leaf mold</name>
    <name type="synonym">Cladosporium fulvum</name>
    <dbReference type="NCBI Taxonomy" id="5499"/>
    <lineage>
        <taxon>Eukaryota</taxon>
        <taxon>Fungi</taxon>
        <taxon>Dikarya</taxon>
        <taxon>Ascomycota</taxon>
        <taxon>Pezizomycotina</taxon>
        <taxon>Dothideomycetes</taxon>
        <taxon>Dothideomycetidae</taxon>
        <taxon>Mycosphaerellales</taxon>
        <taxon>Mycosphaerellaceae</taxon>
        <taxon>Fulvia</taxon>
    </lineage>
</organism>
<accession>A0A9Q8PDZ3</accession>
<evidence type="ECO:0000313" key="2">
    <source>
        <dbReference type="Proteomes" id="UP000756132"/>
    </source>
</evidence>
<dbReference type="KEGG" id="ffu:CLAFUR5_11669"/>
<dbReference type="OrthoDB" id="3226064at2759"/>
<gene>
    <name evidence="1" type="ORF">CLAFUR5_11669</name>
</gene>
<dbReference type="RefSeq" id="XP_047765038.1">
    <property type="nucleotide sequence ID" value="XM_047910817.1"/>
</dbReference>
<name>A0A9Q8PDZ3_PASFU</name>
<protein>
    <recommendedName>
        <fullName evidence="3">F-box domain-containing protein</fullName>
    </recommendedName>
</protein>
<reference evidence="1" key="2">
    <citation type="journal article" date="2022" name="Microb. Genom.">
        <title>A chromosome-scale genome assembly of the tomato pathogen Cladosporium fulvum reveals a compartmentalized genome architecture and the presence of a dispensable chromosome.</title>
        <authorList>
            <person name="Zaccaron A.Z."/>
            <person name="Chen L.H."/>
            <person name="Samaras A."/>
            <person name="Stergiopoulos I."/>
        </authorList>
    </citation>
    <scope>NUCLEOTIDE SEQUENCE</scope>
    <source>
        <strain evidence="1">Race5_Kim</strain>
    </source>
</reference>
<dbReference type="Proteomes" id="UP000756132">
    <property type="component" value="Chromosome 8"/>
</dbReference>
<dbReference type="AlphaFoldDB" id="A0A9Q8PDZ3"/>
<evidence type="ECO:0008006" key="3">
    <source>
        <dbReference type="Google" id="ProtNLM"/>
    </source>
</evidence>
<dbReference type="InterPro" id="IPR036047">
    <property type="entry name" value="F-box-like_dom_sf"/>
</dbReference>